<keyword evidence="1" id="KW-0812">Transmembrane</keyword>
<feature type="transmembrane region" description="Helical" evidence="1">
    <location>
        <begin position="9"/>
        <end position="28"/>
    </location>
</feature>
<dbReference type="Proteomes" id="UP001159915">
    <property type="component" value="Unassembled WGS sequence"/>
</dbReference>
<feature type="transmembrane region" description="Helical" evidence="1">
    <location>
        <begin position="94"/>
        <end position="116"/>
    </location>
</feature>
<protein>
    <submittedName>
        <fullName evidence="2">Uncharacterized protein</fullName>
    </submittedName>
</protein>
<proteinExistence type="predicted"/>
<evidence type="ECO:0000313" key="3">
    <source>
        <dbReference type="Proteomes" id="UP001159915"/>
    </source>
</evidence>
<keyword evidence="1" id="KW-0472">Membrane</keyword>
<dbReference type="RefSeq" id="WP_279669611.1">
    <property type="nucleotide sequence ID" value="NZ_JAOCBE010000001.1"/>
</dbReference>
<evidence type="ECO:0000313" key="2">
    <source>
        <dbReference type="EMBL" id="MDH0968173.1"/>
    </source>
</evidence>
<organism evidence="2 3">
    <name type="scientific">Acinetobacter johnsonii</name>
    <dbReference type="NCBI Taxonomy" id="40214"/>
    <lineage>
        <taxon>Bacteria</taxon>
        <taxon>Pseudomonadati</taxon>
        <taxon>Pseudomonadota</taxon>
        <taxon>Gammaproteobacteria</taxon>
        <taxon>Moraxellales</taxon>
        <taxon>Moraxellaceae</taxon>
        <taxon>Acinetobacter</taxon>
    </lineage>
</organism>
<gene>
    <name evidence="2" type="ORF">N5C10_02425</name>
</gene>
<dbReference type="EMBL" id="JAOCBE010000001">
    <property type="protein sequence ID" value="MDH0968173.1"/>
    <property type="molecule type" value="Genomic_DNA"/>
</dbReference>
<dbReference type="PROSITE" id="PS51257">
    <property type="entry name" value="PROKAR_LIPOPROTEIN"/>
    <property type="match status" value="1"/>
</dbReference>
<sequence length="118" mass="13916">MKYYSSTSALLFIGCFFLWSIFLFYLMAQKHAGNVIVEDIFKFNFYCMMLAMSPLLLKKAPPKNDVEMTIFEEKQHMEMRHQVLSQSAQERRKAYLMSAFFGFLMSSLMMGFILMLDK</sequence>
<comment type="caution">
    <text evidence="2">The sequence shown here is derived from an EMBL/GenBank/DDBJ whole genome shotgun (WGS) entry which is preliminary data.</text>
</comment>
<name>A0AA42MR05_ACIJO</name>
<reference evidence="2" key="1">
    <citation type="submission" date="2022-09" db="EMBL/GenBank/DDBJ databases">
        <title>Intensive care unit water sources are persistently colonized with multi-drug resistant bacteria and are the site of extensive horizontal gene transfer of antibiotic resistance genes.</title>
        <authorList>
            <person name="Diorio-Toth L."/>
        </authorList>
    </citation>
    <scope>NUCLEOTIDE SEQUENCE</scope>
    <source>
        <strain evidence="2">GD03920</strain>
    </source>
</reference>
<evidence type="ECO:0000256" key="1">
    <source>
        <dbReference type="SAM" id="Phobius"/>
    </source>
</evidence>
<dbReference type="AlphaFoldDB" id="A0AA42MR05"/>
<keyword evidence="1" id="KW-1133">Transmembrane helix</keyword>
<accession>A0AA42MR05</accession>